<dbReference type="KEGG" id="mdn:JT25_008780"/>
<evidence type="ECO:0000313" key="7">
    <source>
        <dbReference type="Proteomes" id="UP000030512"/>
    </source>
</evidence>
<dbReference type="SMART" id="SM00267">
    <property type="entry name" value="GGDEF"/>
    <property type="match status" value="1"/>
</dbReference>
<evidence type="ECO:0000256" key="1">
    <source>
        <dbReference type="ARBA" id="ARBA00001946"/>
    </source>
</evidence>
<dbReference type="NCBIfam" id="TIGR00254">
    <property type="entry name" value="GGDEF"/>
    <property type="match status" value="1"/>
</dbReference>
<dbReference type="EC" id="2.7.7.65" evidence="2"/>
<dbReference type="SUPFAM" id="SSF55073">
    <property type="entry name" value="Nucleotide cyclase"/>
    <property type="match status" value="1"/>
</dbReference>
<protein>
    <recommendedName>
        <fullName evidence="2">diguanylate cyclase</fullName>
        <ecNumber evidence="2">2.7.7.65</ecNumber>
    </recommendedName>
</protein>
<evidence type="ECO:0000256" key="2">
    <source>
        <dbReference type="ARBA" id="ARBA00012528"/>
    </source>
</evidence>
<dbReference type="AlphaFoldDB" id="A0A126T3E2"/>
<dbReference type="CDD" id="cd01949">
    <property type="entry name" value="GGDEF"/>
    <property type="match status" value="1"/>
</dbReference>
<dbReference type="EMBL" id="CP014476">
    <property type="protein sequence ID" value="AMK76582.1"/>
    <property type="molecule type" value="Genomic_DNA"/>
</dbReference>
<dbReference type="Pfam" id="PF00990">
    <property type="entry name" value="GGDEF"/>
    <property type="match status" value="1"/>
</dbReference>
<dbReference type="GO" id="GO:0052621">
    <property type="term" value="F:diguanylate cyclase activity"/>
    <property type="evidence" value="ECO:0007669"/>
    <property type="project" value="UniProtKB-EC"/>
</dbReference>
<accession>A0A126T3E2</accession>
<dbReference type="FunFam" id="3.30.70.270:FF:000001">
    <property type="entry name" value="Diguanylate cyclase domain protein"/>
    <property type="match status" value="1"/>
</dbReference>
<dbReference type="PANTHER" id="PTHR45138">
    <property type="entry name" value="REGULATORY COMPONENTS OF SENSORY TRANSDUCTION SYSTEM"/>
    <property type="match status" value="1"/>
</dbReference>
<dbReference type="Proteomes" id="UP000030512">
    <property type="component" value="Chromosome"/>
</dbReference>
<comment type="catalytic activity">
    <reaction evidence="3">
        <text>2 GTP = 3',3'-c-di-GMP + 2 diphosphate</text>
        <dbReference type="Rhea" id="RHEA:24898"/>
        <dbReference type="ChEBI" id="CHEBI:33019"/>
        <dbReference type="ChEBI" id="CHEBI:37565"/>
        <dbReference type="ChEBI" id="CHEBI:58805"/>
        <dbReference type="EC" id="2.7.7.65"/>
    </reaction>
</comment>
<dbReference type="Gene3D" id="3.30.70.270">
    <property type="match status" value="1"/>
</dbReference>
<dbReference type="InterPro" id="IPR050469">
    <property type="entry name" value="Diguanylate_Cyclase"/>
</dbReference>
<name>A0A126T3E2_9GAMM</name>
<dbReference type="PROSITE" id="PS50887">
    <property type="entry name" value="GGDEF"/>
    <property type="match status" value="1"/>
</dbReference>
<dbReference type="InterPro" id="IPR029787">
    <property type="entry name" value="Nucleotide_cyclase"/>
</dbReference>
<dbReference type="InterPro" id="IPR043128">
    <property type="entry name" value="Rev_trsase/Diguanyl_cyclase"/>
</dbReference>
<feature type="coiled-coil region" evidence="4">
    <location>
        <begin position="299"/>
        <end position="347"/>
    </location>
</feature>
<gene>
    <name evidence="6" type="ORF">JT25_008780</name>
</gene>
<evidence type="ECO:0000259" key="5">
    <source>
        <dbReference type="PROSITE" id="PS50887"/>
    </source>
</evidence>
<dbReference type="OrthoDB" id="9812260at2"/>
<sequence>MVFFKNKDEGPDRWKDKYLKLLDDQEHVEKQYKANEELLCKTIVRFALAVKGLNRQLDPHLNRIRNLLKGGLQSQQLQKELSAFSNALIMLEESPESTLLDASLLFEFLGKQYPQHQDQLDEIRGKYESRQFSNNQVFYLALLELLEDNKPLASIDLALELTGADAKAINIQLIRLLDNAEIPLSFAEDAEKIKSRLFADQALGPIFDDTVALLLAVKKHLESEQQEMAAFLSKLTDQLTELGVKATGVNTANEISVKKRNLLDQAVSEQIMELREKSENATQLEPLKQIVSSRLTTITQQIQAHNLQEQQEREKAQREMQILSQRLREMESESSELRSKLDLAQHRATRDPLTNLPNRLAFEDRLIDEMARCRRHKSPMTLMVWDVDLFKTINDTYGHKCGDKALIVIAELLSKHCRETDFVARFGGEEFVMILPGADAKSALLIAEKLRKTLENSSFNANGNKVSITLSCGISQFVDGDSNESIFNRADSGLYSAKQTGRNRCVVV</sequence>
<dbReference type="STRING" id="1538553.JT25_008780"/>
<evidence type="ECO:0000256" key="4">
    <source>
        <dbReference type="SAM" id="Coils"/>
    </source>
</evidence>
<dbReference type="RefSeq" id="WP_036278969.1">
    <property type="nucleotide sequence ID" value="NZ_CP014476.1"/>
</dbReference>
<dbReference type="GO" id="GO:1902201">
    <property type="term" value="P:negative regulation of bacterial-type flagellum-dependent cell motility"/>
    <property type="evidence" value="ECO:0007669"/>
    <property type="project" value="TreeGrafter"/>
</dbReference>
<organism evidence="6 7">
    <name type="scientific">Methylomonas denitrificans</name>
    <dbReference type="NCBI Taxonomy" id="1538553"/>
    <lineage>
        <taxon>Bacteria</taxon>
        <taxon>Pseudomonadati</taxon>
        <taxon>Pseudomonadota</taxon>
        <taxon>Gammaproteobacteria</taxon>
        <taxon>Methylococcales</taxon>
        <taxon>Methylococcaceae</taxon>
        <taxon>Methylomonas</taxon>
    </lineage>
</organism>
<dbReference type="InterPro" id="IPR000160">
    <property type="entry name" value="GGDEF_dom"/>
</dbReference>
<feature type="domain" description="GGDEF" evidence="5">
    <location>
        <begin position="378"/>
        <end position="508"/>
    </location>
</feature>
<evidence type="ECO:0000256" key="3">
    <source>
        <dbReference type="ARBA" id="ARBA00034247"/>
    </source>
</evidence>
<dbReference type="GO" id="GO:0005886">
    <property type="term" value="C:plasma membrane"/>
    <property type="evidence" value="ECO:0007669"/>
    <property type="project" value="TreeGrafter"/>
</dbReference>
<comment type="cofactor">
    <cofactor evidence="1">
        <name>Mg(2+)</name>
        <dbReference type="ChEBI" id="CHEBI:18420"/>
    </cofactor>
</comment>
<evidence type="ECO:0000313" key="6">
    <source>
        <dbReference type="EMBL" id="AMK76582.1"/>
    </source>
</evidence>
<keyword evidence="4" id="KW-0175">Coiled coil</keyword>
<proteinExistence type="predicted"/>
<dbReference type="PANTHER" id="PTHR45138:SF9">
    <property type="entry name" value="DIGUANYLATE CYCLASE DGCM-RELATED"/>
    <property type="match status" value="1"/>
</dbReference>
<dbReference type="InterPro" id="IPR048516">
    <property type="entry name" value="DGCcoil"/>
</dbReference>
<dbReference type="Pfam" id="PF20975">
    <property type="entry name" value="DGCcoil"/>
    <property type="match status" value="1"/>
</dbReference>
<keyword evidence="7" id="KW-1185">Reference proteome</keyword>
<reference evidence="6 7" key="1">
    <citation type="journal article" date="2015" name="Environ. Microbiol.">
        <title>Methane oxidation coupled to nitrate reduction under hypoxia by the Gammaproteobacterium Methylomonas denitrificans, sp. nov. type strain FJG1.</title>
        <authorList>
            <person name="Kits K.D."/>
            <person name="Klotz M.G."/>
            <person name="Stein L.Y."/>
        </authorList>
    </citation>
    <scope>NUCLEOTIDE SEQUENCE [LARGE SCALE GENOMIC DNA]</scope>
    <source>
        <strain evidence="6 7">FJG1</strain>
    </source>
</reference>
<dbReference type="GO" id="GO:0043709">
    <property type="term" value="P:cell adhesion involved in single-species biofilm formation"/>
    <property type="evidence" value="ECO:0007669"/>
    <property type="project" value="TreeGrafter"/>
</dbReference>